<gene>
    <name evidence="1" type="ORF">AsFPU1_2036</name>
    <name evidence="2" type="ORF">AsFPU1_2039</name>
</gene>
<accession>A0A401IH59</accession>
<comment type="caution">
    <text evidence="2">The sequence shown here is derived from an EMBL/GenBank/DDBJ whole genome shotgun (WGS) entry which is preliminary data.</text>
</comment>
<evidence type="ECO:0000313" key="1">
    <source>
        <dbReference type="EMBL" id="GBF80632.1"/>
    </source>
</evidence>
<keyword evidence="3" id="KW-1185">Reference proteome</keyword>
<evidence type="ECO:0000313" key="2">
    <source>
        <dbReference type="EMBL" id="GBF80635.1"/>
    </source>
</evidence>
<reference evidence="2" key="2">
    <citation type="journal article" date="2019" name="J. Gen. Appl. Microbiol.">
        <title>Physiological properties and genetic analysis related to exopolysaccharide (EPS) production in the fresh-water unicellular cyanobacterium Aphanothece sacrum (Suizenji Nori).</title>
        <authorList>
            <person name="Ohki K."/>
            <person name="Kanesaki Y."/>
            <person name="Suzuki N."/>
            <person name="Okajima M."/>
            <person name="Kaneko T."/>
            <person name="Yoshikawa S."/>
        </authorList>
    </citation>
    <scope>NUCLEOTIDE SEQUENCE</scope>
    <source>
        <strain evidence="2">FPU1</strain>
    </source>
</reference>
<evidence type="ECO:0000313" key="3">
    <source>
        <dbReference type="Proteomes" id="UP000287247"/>
    </source>
</evidence>
<organism evidence="2 3">
    <name type="scientific">Aphanothece sacrum FPU1</name>
    <dbReference type="NCBI Taxonomy" id="1920663"/>
    <lineage>
        <taxon>Bacteria</taxon>
        <taxon>Bacillati</taxon>
        <taxon>Cyanobacteriota</taxon>
        <taxon>Cyanophyceae</taxon>
        <taxon>Oscillatoriophycideae</taxon>
        <taxon>Chroococcales</taxon>
        <taxon>Aphanothecaceae</taxon>
        <taxon>Aphanothece</taxon>
    </lineage>
</organism>
<protein>
    <submittedName>
        <fullName evidence="2">Sulfite reductase subunit beta</fullName>
    </submittedName>
</protein>
<sequence length="53" mass="5953">MIRPKIALSNTIYSIIKDEAIKQNLPISKYLANVILSHLLANTSLNDLNTKED</sequence>
<dbReference type="Proteomes" id="UP000287247">
    <property type="component" value="Unassembled WGS sequence"/>
</dbReference>
<dbReference type="AlphaFoldDB" id="A0A401IH59"/>
<proteinExistence type="predicted"/>
<reference evidence="3" key="1">
    <citation type="submission" date="2017-05" db="EMBL/GenBank/DDBJ databases">
        <title>Physiological properties and genetic analysis related to exopolysaccharide production of fresh-water unicellular cyanobacterium Aphanothece sacrum, Suizenji Nori, that has been cultured as a food source in Japan.</title>
        <authorList>
            <person name="Kanesaki Y."/>
            <person name="Yoshikawa S."/>
            <person name="Ohki K."/>
        </authorList>
    </citation>
    <scope>NUCLEOTIDE SEQUENCE [LARGE SCALE GENOMIC DNA]</scope>
    <source>
        <strain evidence="3">FPU1</strain>
    </source>
</reference>
<dbReference type="EMBL" id="BDQK01000010">
    <property type="protein sequence ID" value="GBF80632.1"/>
    <property type="molecule type" value="Genomic_DNA"/>
</dbReference>
<dbReference type="EMBL" id="BDQK01000010">
    <property type="protein sequence ID" value="GBF80635.1"/>
    <property type="molecule type" value="Genomic_DNA"/>
</dbReference>
<name>A0A401IH59_APHSA</name>